<dbReference type="PROSITE" id="PS51178">
    <property type="entry name" value="PASTA"/>
    <property type="match status" value="3"/>
</dbReference>
<feature type="domain" description="PASTA" evidence="13">
    <location>
        <begin position="400"/>
        <end position="466"/>
    </location>
</feature>
<keyword evidence="15" id="KW-1185">Reference proteome</keyword>
<comment type="catalytic activity">
    <reaction evidence="8">
        <text>L-seryl-[protein] + ATP = O-phospho-L-seryl-[protein] + ADP + H(+)</text>
        <dbReference type="Rhea" id="RHEA:17989"/>
        <dbReference type="Rhea" id="RHEA-COMP:9863"/>
        <dbReference type="Rhea" id="RHEA-COMP:11604"/>
        <dbReference type="ChEBI" id="CHEBI:15378"/>
        <dbReference type="ChEBI" id="CHEBI:29999"/>
        <dbReference type="ChEBI" id="CHEBI:30616"/>
        <dbReference type="ChEBI" id="CHEBI:83421"/>
        <dbReference type="ChEBI" id="CHEBI:456216"/>
        <dbReference type="EC" id="2.7.11.1"/>
    </reaction>
</comment>
<evidence type="ECO:0000256" key="6">
    <source>
        <dbReference type="ARBA" id="ARBA00022840"/>
    </source>
</evidence>
<dbReference type="RefSeq" id="WP_342756315.1">
    <property type="nucleotide sequence ID" value="NZ_CP146256.1"/>
</dbReference>
<evidence type="ECO:0000313" key="14">
    <source>
        <dbReference type="EMBL" id="XAH72702.1"/>
    </source>
</evidence>
<sequence length="713" mass="77790">MIKIGMIIGDRYEVLEKIGTGGMSDVYKAKDHKLNRNVAIKVLKQEFSENANFVSKFRVEAQAAAGLMHPNIVNVYDVGEENGIYYIVMELVEGITLKQYIEKKARLSVKEAVSIAIQVSMGIEAAHKNHIIHRDIKPQNIIISKEGKVKVTDFGIAKAATSNTITSNVMGSVHYTSPEQARGGYSDEKSDIYSLGITMFEMLTGRVPFNGETTVAIAIKHIQEPLPSPREYISEIPVSVEQIVFKCCQKSPDRRYQSMGNLIADLKQSLINPDEDFVKIVNPNEEASTRMITDKDMVQIKKQSDRRDSMEEELRLKKNKNVRPIYEEEEEDEEEEDEDIDDMEDEDDEEEEYDSKMERITTVLAIAAALLIGFIVLFLVGKTLGILPFGGSEGEETQEESGKVEMPKVVGRQIEEVKAELLGLGLTPEITYKEDSQYDEGLVLECNVGIGQMVDSGTEIILTVNSGTSGIEVPDIVGKSTAEAVANLEGKGFTVNKTESYDAQVAKGNVISQTPEGGTKAPSGSAVTIRISQGPEDNKIRVPNLVGVSEMDAMATLTEAGLKVGSVSEVNNDDASLTGLVCYQSYSVGSYVDSGTAIDLKVSLGPKQSTYSYSGSIQAPTAEEDPEYRDGLSVTVTVDTADGIQLLNTNTTSFPISVNYTGIKSGTGTITFTYTVTTDSQTVTNPDTGEVTTTEGTSTQKTLTREIQFTPES</sequence>
<evidence type="ECO:0000256" key="7">
    <source>
        <dbReference type="ARBA" id="ARBA00047899"/>
    </source>
</evidence>
<keyword evidence="6 9" id="KW-0067">ATP-binding</keyword>
<accession>A0ABZ3ETM9</accession>
<dbReference type="PROSITE" id="PS50011">
    <property type="entry name" value="PROTEIN_KINASE_DOM"/>
    <property type="match status" value="1"/>
</dbReference>
<feature type="region of interest" description="Disordered" evidence="10">
    <location>
        <begin position="291"/>
        <end position="355"/>
    </location>
</feature>
<feature type="transmembrane region" description="Helical" evidence="11">
    <location>
        <begin position="360"/>
        <end position="380"/>
    </location>
</feature>
<dbReference type="Gene3D" id="3.30.200.20">
    <property type="entry name" value="Phosphorylase Kinase, domain 1"/>
    <property type="match status" value="1"/>
</dbReference>
<dbReference type="Pfam" id="PF03793">
    <property type="entry name" value="PASTA"/>
    <property type="match status" value="3"/>
</dbReference>
<dbReference type="Pfam" id="PF00069">
    <property type="entry name" value="Pkinase"/>
    <property type="match status" value="1"/>
</dbReference>
<feature type="compositionally biased region" description="Acidic residues" evidence="10">
    <location>
        <begin position="327"/>
        <end position="353"/>
    </location>
</feature>
<evidence type="ECO:0000256" key="1">
    <source>
        <dbReference type="ARBA" id="ARBA00012513"/>
    </source>
</evidence>
<evidence type="ECO:0000256" key="3">
    <source>
        <dbReference type="ARBA" id="ARBA00022679"/>
    </source>
</evidence>
<dbReference type="Proteomes" id="UP001451571">
    <property type="component" value="Chromosome"/>
</dbReference>
<evidence type="ECO:0000256" key="5">
    <source>
        <dbReference type="ARBA" id="ARBA00022777"/>
    </source>
</evidence>
<dbReference type="SMART" id="SM00220">
    <property type="entry name" value="S_TKc"/>
    <property type="match status" value="1"/>
</dbReference>
<keyword evidence="5 14" id="KW-0418">Kinase</keyword>
<dbReference type="InterPro" id="IPR008271">
    <property type="entry name" value="Ser/Thr_kinase_AS"/>
</dbReference>
<feature type="domain" description="Protein kinase" evidence="12">
    <location>
        <begin position="12"/>
        <end position="271"/>
    </location>
</feature>
<keyword evidence="11" id="KW-0472">Membrane</keyword>
<feature type="domain" description="PASTA" evidence="13">
    <location>
        <begin position="467"/>
        <end position="533"/>
    </location>
</feature>
<keyword evidence="4 9" id="KW-0547">Nucleotide-binding</keyword>
<organism evidence="14 15">
    <name type="scientific">Kineothrix sedimenti</name>
    <dbReference type="NCBI Taxonomy" id="3123317"/>
    <lineage>
        <taxon>Bacteria</taxon>
        <taxon>Bacillati</taxon>
        <taxon>Bacillota</taxon>
        <taxon>Clostridia</taxon>
        <taxon>Lachnospirales</taxon>
        <taxon>Lachnospiraceae</taxon>
        <taxon>Kineothrix</taxon>
    </lineage>
</organism>
<dbReference type="InterPro" id="IPR011009">
    <property type="entry name" value="Kinase-like_dom_sf"/>
</dbReference>
<keyword evidence="11" id="KW-1133">Transmembrane helix</keyword>
<dbReference type="InterPro" id="IPR005543">
    <property type="entry name" value="PASTA_dom"/>
</dbReference>
<dbReference type="PANTHER" id="PTHR43289">
    <property type="entry name" value="MITOGEN-ACTIVATED PROTEIN KINASE KINASE KINASE 20-RELATED"/>
    <property type="match status" value="1"/>
</dbReference>
<name>A0ABZ3ETM9_9FIRM</name>
<feature type="compositionally biased region" description="Basic and acidic residues" evidence="10">
    <location>
        <begin position="292"/>
        <end position="316"/>
    </location>
</feature>
<gene>
    <name evidence="14" type="primary">pknB</name>
    <name evidence="14" type="ORF">V6984_14440</name>
</gene>
<dbReference type="PANTHER" id="PTHR43289:SF34">
    <property type="entry name" value="SERINE_THREONINE-PROTEIN KINASE YBDM-RELATED"/>
    <property type="match status" value="1"/>
</dbReference>
<dbReference type="EC" id="2.7.11.1" evidence="1"/>
<dbReference type="PROSITE" id="PS00107">
    <property type="entry name" value="PROTEIN_KINASE_ATP"/>
    <property type="match status" value="1"/>
</dbReference>
<evidence type="ECO:0000256" key="4">
    <source>
        <dbReference type="ARBA" id="ARBA00022741"/>
    </source>
</evidence>
<dbReference type="Gene3D" id="3.30.10.20">
    <property type="match status" value="3"/>
</dbReference>
<dbReference type="GO" id="GO:0016301">
    <property type="term" value="F:kinase activity"/>
    <property type="evidence" value="ECO:0007669"/>
    <property type="project" value="UniProtKB-KW"/>
</dbReference>
<dbReference type="InterPro" id="IPR000719">
    <property type="entry name" value="Prot_kinase_dom"/>
</dbReference>
<evidence type="ECO:0000256" key="2">
    <source>
        <dbReference type="ARBA" id="ARBA00022527"/>
    </source>
</evidence>
<dbReference type="SUPFAM" id="SSF56112">
    <property type="entry name" value="Protein kinase-like (PK-like)"/>
    <property type="match status" value="1"/>
</dbReference>
<dbReference type="EMBL" id="CP146256">
    <property type="protein sequence ID" value="XAH72702.1"/>
    <property type="molecule type" value="Genomic_DNA"/>
</dbReference>
<evidence type="ECO:0000259" key="13">
    <source>
        <dbReference type="PROSITE" id="PS51178"/>
    </source>
</evidence>
<evidence type="ECO:0000256" key="10">
    <source>
        <dbReference type="SAM" id="MobiDB-lite"/>
    </source>
</evidence>
<reference evidence="14 15" key="1">
    <citation type="submission" date="2024-02" db="EMBL/GenBank/DDBJ databases">
        <title>Bacterial strain from lacustrine sediment.</title>
        <authorList>
            <person name="Petit C."/>
            <person name="Fadhlaoui K."/>
        </authorList>
    </citation>
    <scope>NUCLEOTIDE SEQUENCE [LARGE SCALE GENOMIC DNA]</scope>
    <source>
        <strain evidence="14 15">IPX-CK</strain>
    </source>
</reference>
<proteinExistence type="predicted"/>
<dbReference type="SMART" id="SM00740">
    <property type="entry name" value="PASTA"/>
    <property type="match status" value="3"/>
</dbReference>
<dbReference type="CDD" id="cd14014">
    <property type="entry name" value="STKc_PknB_like"/>
    <property type="match status" value="1"/>
</dbReference>
<comment type="catalytic activity">
    <reaction evidence="7">
        <text>L-threonyl-[protein] + ATP = O-phospho-L-threonyl-[protein] + ADP + H(+)</text>
        <dbReference type="Rhea" id="RHEA:46608"/>
        <dbReference type="Rhea" id="RHEA-COMP:11060"/>
        <dbReference type="Rhea" id="RHEA-COMP:11605"/>
        <dbReference type="ChEBI" id="CHEBI:15378"/>
        <dbReference type="ChEBI" id="CHEBI:30013"/>
        <dbReference type="ChEBI" id="CHEBI:30616"/>
        <dbReference type="ChEBI" id="CHEBI:61977"/>
        <dbReference type="ChEBI" id="CHEBI:456216"/>
        <dbReference type="EC" id="2.7.11.1"/>
    </reaction>
</comment>
<protein>
    <recommendedName>
        <fullName evidence="1">non-specific serine/threonine protein kinase</fullName>
        <ecNumber evidence="1">2.7.11.1</ecNumber>
    </recommendedName>
</protein>
<keyword evidence="2" id="KW-0723">Serine/threonine-protein kinase</keyword>
<feature type="domain" description="PASTA" evidence="13">
    <location>
        <begin position="536"/>
        <end position="604"/>
    </location>
</feature>
<evidence type="ECO:0000256" key="8">
    <source>
        <dbReference type="ARBA" id="ARBA00048679"/>
    </source>
</evidence>
<evidence type="ECO:0000256" key="11">
    <source>
        <dbReference type="SAM" id="Phobius"/>
    </source>
</evidence>
<evidence type="ECO:0000256" key="9">
    <source>
        <dbReference type="PROSITE-ProRule" id="PRU10141"/>
    </source>
</evidence>
<dbReference type="InterPro" id="IPR017441">
    <property type="entry name" value="Protein_kinase_ATP_BS"/>
</dbReference>
<dbReference type="CDD" id="cd06577">
    <property type="entry name" value="PASTA_pknB"/>
    <property type="match status" value="3"/>
</dbReference>
<evidence type="ECO:0000259" key="12">
    <source>
        <dbReference type="PROSITE" id="PS50011"/>
    </source>
</evidence>
<keyword evidence="11" id="KW-0812">Transmembrane</keyword>
<keyword evidence="3" id="KW-0808">Transferase</keyword>
<dbReference type="Gene3D" id="1.10.510.10">
    <property type="entry name" value="Transferase(Phosphotransferase) domain 1"/>
    <property type="match status" value="1"/>
</dbReference>
<feature type="binding site" evidence="9">
    <location>
        <position position="41"/>
    </location>
    <ligand>
        <name>ATP</name>
        <dbReference type="ChEBI" id="CHEBI:30616"/>
    </ligand>
</feature>
<dbReference type="NCBIfam" id="NF033483">
    <property type="entry name" value="PknB_PASTA_kin"/>
    <property type="match status" value="1"/>
</dbReference>
<evidence type="ECO:0000313" key="15">
    <source>
        <dbReference type="Proteomes" id="UP001451571"/>
    </source>
</evidence>
<dbReference type="PROSITE" id="PS00108">
    <property type="entry name" value="PROTEIN_KINASE_ST"/>
    <property type="match status" value="1"/>
</dbReference>